<dbReference type="PROSITE" id="PS01124">
    <property type="entry name" value="HTH_ARAC_FAMILY_2"/>
    <property type="match status" value="1"/>
</dbReference>
<gene>
    <name evidence="5" type="ORF">E6C50_08790</name>
</gene>
<accession>A0A4V3W8M1</accession>
<dbReference type="GO" id="GO:0003700">
    <property type="term" value="F:DNA-binding transcription factor activity"/>
    <property type="evidence" value="ECO:0007669"/>
    <property type="project" value="InterPro"/>
</dbReference>
<evidence type="ECO:0000259" key="4">
    <source>
        <dbReference type="PROSITE" id="PS01124"/>
    </source>
</evidence>
<dbReference type="OrthoDB" id="1007667at2"/>
<dbReference type="EMBL" id="SSNZ01000002">
    <property type="protein sequence ID" value="THF51840.1"/>
    <property type="molecule type" value="Genomic_DNA"/>
</dbReference>
<evidence type="ECO:0000313" key="6">
    <source>
        <dbReference type="Proteomes" id="UP000307507"/>
    </source>
</evidence>
<dbReference type="PANTHER" id="PTHR43280:SF32">
    <property type="entry name" value="TRANSCRIPTIONAL REGULATORY PROTEIN"/>
    <property type="match status" value="1"/>
</dbReference>
<evidence type="ECO:0000256" key="2">
    <source>
        <dbReference type="ARBA" id="ARBA00023125"/>
    </source>
</evidence>
<keyword evidence="1" id="KW-0805">Transcription regulation</keyword>
<proteinExistence type="predicted"/>
<evidence type="ECO:0000256" key="3">
    <source>
        <dbReference type="ARBA" id="ARBA00023163"/>
    </source>
</evidence>
<sequence length="310" mass="36153">MLEKQCYINKELFLQRPKPLDIPTFISLFSGLTEKADSKPFHDDFAVLEIDPSVKPVGVARFGFTSVLLCLSGSLDSIVGQHQFTIKAHDIAIIPAEHINALSGFSTDFKAKLIVFRSDFLRKGFLNTAILDELLYINPDYPPIFELDTDNFEANLYKFDKILEEHNKTNPFFLDMIRLYLVQILFDYNRVCEICLLNSTTNMNRQFQIVHKFRKLIDRHFATLKTVKEYADLLHITPKYLSECTKQQLGYSAIDLIHQRILLESEFLLRYSELTIKEISIFLNFDTISHFGRFFKAQKNQTPSEYRQIR</sequence>
<feature type="domain" description="HTH araC/xylS-type" evidence="4">
    <location>
        <begin position="211"/>
        <end position="309"/>
    </location>
</feature>
<keyword evidence="3" id="KW-0804">Transcription</keyword>
<dbReference type="SUPFAM" id="SSF46689">
    <property type="entry name" value="Homeodomain-like"/>
    <property type="match status" value="1"/>
</dbReference>
<protein>
    <submittedName>
        <fullName evidence="5">Helix-turn-helix transcriptional regulator</fullName>
    </submittedName>
</protein>
<evidence type="ECO:0000313" key="5">
    <source>
        <dbReference type="EMBL" id="THF51840.1"/>
    </source>
</evidence>
<organism evidence="5 6">
    <name type="scientific">Flavobacterium supellecticarium</name>
    <dbReference type="NCBI Taxonomy" id="2565924"/>
    <lineage>
        <taxon>Bacteria</taxon>
        <taxon>Pseudomonadati</taxon>
        <taxon>Bacteroidota</taxon>
        <taxon>Flavobacteriia</taxon>
        <taxon>Flavobacteriales</taxon>
        <taxon>Flavobacteriaceae</taxon>
        <taxon>Flavobacterium</taxon>
    </lineage>
</organism>
<dbReference type="SMART" id="SM00342">
    <property type="entry name" value="HTH_ARAC"/>
    <property type="match status" value="1"/>
</dbReference>
<dbReference type="InterPro" id="IPR009057">
    <property type="entry name" value="Homeodomain-like_sf"/>
</dbReference>
<reference evidence="5 6" key="1">
    <citation type="submission" date="2019-04" db="EMBL/GenBank/DDBJ databases">
        <title>Flavobacterium sp. nov. isolated from construction timber.</title>
        <authorList>
            <person name="Lin S.-Y."/>
            <person name="Chang C.-T."/>
            <person name="Young C.-C."/>
        </authorList>
    </citation>
    <scope>NUCLEOTIDE SEQUENCE [LARGE SCALE GENOMIC DNA]</scope>
    <source>
        <strain evidence="5 6">CC-CTC003</strain>
    </source>
</reference>
<keyword evidence="2" id="KW-0238">DNA-binding</keyword>
<dbReference type="Proteomes" id="UP000307507">
    <property type="component" value="Unassembled WGS sequence"/>
</dbReference>
<dbReference type="Gene3D" id="1.10.10.60">
    <property type="entry name" value="Homeodomain-like"/>
    <property type="match status" value="1"/>
</dbReference>
<name>A0A4V3W8M1_9FLAO</name>
<dbReference type="PANTHER" id="PTHR43280">
    <property type="entry name" value="ARAC-FAMILY TRANSCRIPTIONAL REGULATOR"/>
    <property type="match status" value="1"/>
</dbReference>
<dbReference type="AlphaFoldDB" id="A0A4V3W8M1"/>
<evidence type="ECO:0000256" key="1">
    <source>
        <dbReference type="ARBA" id="ARBA00023015"/>
    </source>
</evidence>
<dbReference type="Pfam" id="PF12833">
    <property type="entry name" value="HTH_18"/>
    <property type="match status" value="1"/>
</dbReference>
<dbReference type="InterPro" id="IPR018060">
    <property type="entry name" value="HTH_AraC"/>
</dbReference>
<comment type="caution">
    <text evidence="5">The sequence shown here is derived from an EMBL/GenBank/DDBJ whole genome shotgun (WGS) entry which is preliminary data.</text>
</comment>
<dbReference type="GO" id="GO:0043565">
    <property type="term" value="F:sequence-specific DNA binding"/>
    <property type="evidence" value="ECO:0007669"/>
    <property type="project" value="InterPro"/>
</dbReference>
<keyword evidence="6" id="KW-1185">Reference proteome</keyword>